<evidence type="ECO:0000259" key="8">
    <source>
        <dbReference type="Pfam" id="PF00892"/>
    </source>
</evidence>
<reference evidence="9 10" key="1">
    <citation type="journal article" date="2008" name="Proc. Natl. Acad. Sci. U.S.A.">
        <title>Niche adaptation and genome expansion in the chlorophyll d-producing cyanobacterium Acaryochloris marina.</title>
        <authorList>
            <person name="Swingley W.D."/>
            <person name="Chen M."/>
            <person name="Cheung P.C."/>
            <person name="Conrad A.L."/>
            <person name="Dejesa L.C."/>
            <person name="Hao J."/>
            <person name="Honchak B.M."/>
            <person name="Karbach L.E."/>
            <person name="Kurdoglu A."/>
            <person name="Lahiri S."/>
            <person name="Mastrian S.D."/>
            <person name="Miyashita H."/>
            <person name="Page L."/>
            <person name="Ramakrishna P."/>
            <person name="Satoh S."/>
            <person name="Sattley W.M."/>
            <person name="Shimada Y."/>
            <person name="Taylor H.L."/>
            <person name="Tomo T."/>
            <person name="Tsuchiya T."/>
            <person name="Wang Z.T."/>
            <person name="Raymond J."/>
            <person name="Mimuro M."/>
            <person name="Blankenship R.E."/>
            <person name="Touchman J.W."/>
        </authorList>
    </citation>
    <scope>NUCLEOTIDE SEQUENCE [LARGE SCALE GENOMIC DNA]</scope>
    <source>
        <strain evidence="10">MBIC 11017</strain>
    </source>
</reference>
<protein>
    <submittedName>
        <fullName evidence="9">DUF6 domain membrane protein</fullName>
    </submittedName>
</protein>
<gene>
    <name evidence="9" type="ordered locus">AM1_4160</name>
</gene>
<evidence type="ECO:0000256" key="2">
    <source>
        <dbReference type="ARBA" id="ARBA00007362"/>
    </source>
</evidence>
<dbReference type="Proteomes" id="UP000000268">
    <property type="component" value="Chromosome"/>
</dbReference>
<feature type="transmembrane region" description="Helical" evidence="7">
    <location>
        <begin position="262"/>
        <end position="280"/>
    </location>
</feature>
<keyword evidence="3" id="KW-1003">Cell membrane</keyword>
<dbReference type="HOGENOM" id="CLU_067329_0_0_3"/>
<keyword evidence="10" id="KW-1185">Reference proteome</keyword>
<dbReference type="STRING" id="329726.AM1_4160"/>
<sequence length="329" mass="35651">MPSLSFSAINPKLALVISRALAALRPSLIAFLVANAMLLSGGTQTPISFCNVLFVGNLCAALAVGTWFGWRSLIQDWRSLDRRIQVGLFLNGGLAALLSSLIFVGLAYTSVTNAVLLGRLGPVIYALVGTLILGRKIKRFEWIGFSLIIAGVLAIVLKTSNFEINQGDLFILLSALVYAASSTLGKLMLSQQTNLRIVVFSRNLISAIIFFVIANLVFGPEHFMDVLAGQLWIVMVVYALIIIVLAQFLWYSALEQLNSQTVGKWTALSPVFGVTYAFVLNGERPSLAQVLAFLVIMAGICITSFNRQSSRPMETNEMADGAESCMSTS</sequence>
<dbReference type="InterPro" id="IPR037185">
    <property type="entry name" value="EmrE-like"/>
</dbReference>
<evidence type="ECO:0000256" key="6">
    <source>
        <dbReference type="ARBA" id="ARBA00023136"/>
    </source>
</evidence>
<dbReference type="InterPro" id="IPR000620">
    <property type="entry name" value="EamA_dom"/>
</dbReference>
<feature type="domain" description="EamA" evidence="8">
    <location>
        <begin position="167"/>
        <end position="304"/>
    </location>
</feature>
<dbReference type="SUPFAM" id="SSF103481">
    <property type="entry name" value="Multidrug resistance efflux transporter EmrE"/>
    <property type="match status" value="2"/>
</dbReference>
<evidence type="ECO:0000313" key="9">
    <source>
        <dbReference type="EMBL" id="ABW29141.1"/>
    </source>
</evidence>
<organism evidence="9 10">
    <name type="scientific">Acaryochloris marina (strain MBIC 11017)</name>
    <dbReference type="NCBI Taxonomy" id="329726"/>
    <lineage>
        <taxon>Bacteria</taxon>
        <taxon>Bacillati</taxon>
        <taxon>Cyanobacteriota</taxon>
        <taxon>Cyanophyceae</taxon>
        <taxon>Acaryochloridales</taxon>
        <taxon>Acaryochloridaceae</taxon>
        <taxon>Acaryochloris</taxon>
    </lineage>
</organism>
<comment type="subcellular location">
    <subcellularLocation>
        <location evidence="1">Cell membrane</location>
        <topology evidence="1">Multi-pass membrane protein</topology>
    </subcellularLocation>
</comment>
<evidence type="ECO:0000256" key="7">
    <source>
        <dbReference type="SAM" id="Phobius"/>
    </source>
</evidence>
<evidence type="ECO:0000256" key="4">
    <source>
        <dbReference type="ARBA" id="ARBA00022692"/>
    </source>
</evidence>
<feature type="transmembrane region" description="Helical" evidence="7">
    <location>
        <begin position="230"/>
        <end position="250"/>
    </location>
</feature>
<feature type="transmembrane region" description="Helical" evidence="7">
    <location>
        <begin position="169"/>
        <end position="187"/>
    </location>
</feature>
<dbReference type="RefSeq" id="WP_012164482.1">
    <property type="nucleotide sequence ID" value="NC_009925.1"/>
</dbReference>
<keyword evidence="5 7" id="KW-1133">Transmembrane helix</keyword>
<evidence type="ECO:0000256" key="3">
    <source>
        <dbReference type="ARBA" id="ARBA00022475"/>
    </source>
</evidence>
<feature type="transmembrane region" description="Helical" evidence="7">
    <location>
        <begin position="140"/>
        <end position="157"/>
    </location>
</feature>
<dbReference type="InterPro" id="IPR051258">
    <property type="entry name" value="Diverse_Substrate_Transporter"/>
</dbReference>
<dbReference type="EMBL" id="CP000828">
    <property type="protein sequence ID" value="ABW29141.1"/>
    <property type="molecule type" value="Genomic_DNA"/>
</dbReference>
<dbReference type="KEGG" id="amr:AM1_4160"/>
<dbReference type="OrthoDB" id="505666at2"/>
<dbReference type="GO" id="GO:0005886">
    <property type="term" value="C:plasma membrane"/>
    <property type="evidence" value="ECO:0007669"/>
    <property type="project" value="UniProtKB-SubCell"/>
</dbReference>
<evidence type="ECO:0000256" key="1">
    <source>
        <dbReference type="ARBA" id="ARBA00004651"/>
    </source>
</evidence>
<dbReference type="Gene3D" id="1.10.3730.20">
    <property type="match status" value="1"/>
</dbReference>
<dbReference type="AlphaFoldDB" id="B0CBM3"/>
<evidence type="ECO:0000313" key="10">
    <source>
        <dbReference type="Proteomes" id="UP000000268"/>
    </source>
</evidence>
<feature type="transmembrane region" description="Helical" evidence="7">
    <location>
        <begin position="199"/>
        <end position="218"/>
    </location>
</feature>
<keyword evidence="4 7" id="KW-0812">Transmembrane</keyword>
<evidence type="ECO:0000256" key="5">
    <source>
        <dbReference type="ARBA" id="ARBA00022989"/>
    </source>
</evidence>
<feature type="domain" description="EamA" evidence="8">
    <location>
        <begin position="33"/>
        <end position="156"/>
    </location>
</feature>
<name>B0CBM3_ACAM1</name>
<dbReference type="Pfam" id="PF00892">
    <property type="entry name" value="EamA"/>
    <property type="match status" value="2"/>
</dbReference>
<comment type="similarity">
    <text evidence="2">Belongs to the EamA transporter family.</text>
</comment>
<keyword evidence="6 7" id="KW-0472">Membrane</keyword>
<feature type="transmembrane region" description="Helical" evidence="7">
    <location>
        <begin position="46"/>
        <end position="68"/>
    </location>
</feature>
<accession>B0CBM3</accession>
<dbReference type="PANTHER" id="PTHR42920:SF5">
    <property type="entry name" value="EAMA DOMAIN-CONTAINING PROTEIN"/>
    <property type="match status" value="1"/>
</dbReference>
<feature type="transmembrane region" description="Helical" evidence="7">
    <location>
        <begin position="114"/>
        <end position="133"/>
    </location>
</feature>
<dbReference type="PANTHER" id="PTHR42920">
    <property type="entry name" value="OS03G0707200 PROTEIN-RELATED"/>
    <property type="match status" value="1"/>
</dbReference>
<proteinExistence type="inferred from homology"/>
<feature type="transmembrane region" description="Helical" evidence="7">
    <location>
        <begin position="286"/>
        <end position="305"/>
    </location>
</feature>
<dbReference type="eggNOG" id="COG0697">
    <property type="taxonomic scope" value="Bacteria"/>
</dbReference>
<feature type="transmembrane region" description="Helical" evidence="7">
    <location>
        <begin position="88"/>
        <end position="108"/>
    </location>
</feature>